<dbReference type="AlphaFoldDB" id="A0A0G0XPF8"/>
<organism evidence="4 5">
    <name type="scientific">Candidatus Yanofskybacteria bacterium GW2011_GWC2_41_9</name>
    <dbReference type="NCBI Taxonomy" id="1619029"/>
    <lineage>
        <taxon>Bacteria</taxon>
        <taxon>Candidatus Yanofskyibacteriota</taxon>
    </lineage>
</organism>
<dbReference type="PROSITE" id="PS51464">
    <property type="entry name" value="SIS"/>
    <property type="match status" value="1"/>
</dbReference>
<dbReference type="GO" id="GO:1901135">
    <property type="term" value="P:carbohydrate derivative metabolic process"/>
    <property type="evidence" value="ECO:0007669"/>
    <property type="project" value="InterPro"/>
</dbReference>
<dbReference type="Proteomes" id="UP000033859">
    <property type="component" value="Unassembled WGS sequence"/>
</dbReference>
<dbReference type="GO" id="GO:0004476">
    <property type="term" value="F:mannose-6-phosphate isomerase activity"/>
    <property type="evidence" value="ECO:0007669"/>
    <property type="project" value="InterPro"/>
</dbReference>
<keyword evidence="2 4" id="KW-0413">Isomerase</keyword>
<accession>A0A0G0XPF8</accession>
<protein>
    <submittedName>
        <fullName evidence="4">Hexose-6-phosphate isomerase</fullName>
    </submittedName>
</protein>
<dbReference type="SUPFAM" id="SSF53697">
    <property type="entry name" value="SIS domain"/>
    <property type="match status" value="1"/>
</dbReference>
<dbReference type="GO" id="GO:0005975">
    <property type="term" value="P:carbohydrate metabolic process"/>
    <property type="evidence" value="ECO:0007669"/>
    <property type="project" value="InterPro"/>
</dbReference>
<evidence type="ECO:0000313" key="4">
    <source>
        <dbReference type="EMBL" id="KKS26715.1"/>
    </source>
</evidence>
<evidence type="ECO:0000256" key="1">
    <source>
        <dbReference type="ARBA" id="ARBA00010523"/>
    </source>
</evidence>
<feature type="domain" description="SIS" evidence="3">
    <location>
        <begin position="16"/>
        <end position="165"/>
    </location>
</feature>
<dbReference type="CDD" id="cd05637">
    <property type="entry name" value="SIS_PGI_PMI_2"/>
    <property type="match status" value="1"/>
</dbReference>
<gene>
    <name evidence="4" type="ORF">UU84_C0019G0004</name>
</gene>
<reference evidence="4 5" key="1">
    <citation type="journal article" date="2015" name="Nature">
        <title>rRNA introns, odd ribosomes, and small enigmatic genomes across a large radiation of phyla.</title>
        <authorList>
            <person name="Brown C.T."/>
            <person name="Hug L.A."/>
            <person name="Thomas B.C."/>
            <person name="Sharon I."/>
            <person name="Castelle C.J."/>
            <person name="Singh A."/>
            <person name="Wilkins M.J."/>
            <person name="Williams K.H."/>
            <person name="Banfield J.F."/>
        </authorList>
    </citation>
    <scope>NUCLEOTIDE SEQUENCE [LARGE SCALE GENOMIC DNA]</scope>
</reference>
<sequence>MNIKESIQQFSKQFEYEPVIENGGEFEPQKYSRYIFIGMGGSALAPDLLRVWNPGIDIIIHRDYGLPSLPDEVLKNSLIIVNSYSGNTEEALSAFNLAIEKKLPVAAITVGGKLLKLAQENSAPYIQMPDMAIQPRMALGLNFRALLKIIGEDAALKETNSLAEELTPENYEAEGNEISEKIGNGAPVIYSSRRNGPLAYAWKVIFNETSKVPAFSNVLPELNHNEMAGFASRNLPFADNYHFVFLKDGENDPRILKRMEVLEKLYQEKGLFLQVINLNGQTVYHKIFSSIVLAHWTAYHKALTTGADPDDMAIVENFKKLLQ</sequence>
<evidence type="ECO:0000313" key="5">
    <source>
        <dbReference type="Proteomes" id="UP000033859"/>
    </source>
</evidence>
<comment type="caution">
    <text evidence="4">The sequence shown here is derived from an EMBL/GenBank/DDBJ whole genome shotgun (WGS) entry which is preliminary data.</text>
</comment>
<evidence type="ECO:0000256" key="2">
    <source>
        <dbReference type="ARBA" id="ARBA00023235"/>
    </source>
</evidence>
<dbReference type="InterPro" id="IPR001347">
    <property type="entry name" value="SIS_dom"/>
</dbReference>
<dbReference type="InterPro" id="IPR046348">
    <property type="entry name" value="SIS_dom_sf"/>
</dbReference>
<dbReference type="GO" id="GO:0097367">
    <property type="term" value="F:carbohydrate derivative binding"/>
    <property type="evidence" value="ECO:0007669"/>
    <property type="project" value="InterPro"/>
</dbReference>
<dbReference type="Pfam" id="PF10432">
    <property type="entry name" value="bact-PGI_C"/>
    <property type="match status" value="1"/>
</dbReference>
<name>A0A0G0XPF8_9BACT</name>
<comment type="similarity">
    <text evidence="1">Belongs to the PGI/PMI family.</text>
</comment>
<dbReference type="EMBL" id="LCCE01000019">
    <property type="protein sequence ID" value="KKS26715.1"/>
    <property type="molecule type" value="Genomic_DNA"/>
</dbReference>
<dbReference type="GO" id="GO:0004347">
    <property type="term" value="F:glucose-6-phosphate isomerase activity"/>
    <property type="evidence" value="ECO:0007669"/>
    <property type="project" value="InterPro"/>
</dbReference>
<dbReference type="InterPro" id="IPR019490">
    <property type="entry name" value="Glu6P/Mann6P_isomerase_C"/>
</dbReference>
<evidence type="ECO:0000259" key="3">
    <source>
        <dbReference type="PROSITE" id="PS51464"/>
    </source>
</evidence>
<proteinExistence type="inferred from homology"/>
<dbReference type="Gene3D" id="3.40.50.10490">
    <property type="entry name" value="Glucose-6-phosphate isomerase like protein, domain 1"/>
    <property type="match status" value="2"/>
</dbReference>